<keyword evidence="1" id="KW-0812">Transmembrane</keyword>
<feature type="transmembrane region" description="Helical" evidence="1">
    <location>
        <begin position="6"/>
        <end position="28"/>
    </location>
</feature>
<evidence type="ECO:0000256" key="1">
    <source>
        <dbReference type="SAM" id="Phobius"/>
    </source>
</evidence>
<dbReference type="InterPro" id="IPR008553">
    <property type="entry name" value="DUF835"/>
</dbReference>
<keyword evidence="4" id="KW-1185">Reference proteome</keyword>
<feature type="transmembrane region" description="Helical" evidence="1">
    <location>
        <begin position="78"/>
        <end position="97"/>
    </location>
</feature>
<dbReference type="GeneID" id="58919890"/>
<organism evidence="3 4">
    <name type="scientific">Thermococcus camini</name>
    <dbReference type="NCBI Taxonomy" id="2016373"/>
    <lineage>
        <taxon>Archaea</taxon>
        <taxon>Methanobacteriati</taxon>
        <taxon>Methanobacteriota</taxon>
        <taxon>Thermococci</taxon>
        <taxon>Thermococcales</taxon>
        <taxon>Thermococcaceae</taxon>
        <taxon>Thermococcus</taxon>
    </lineage>
</organism>
<dbReference type="Pfam" id="PF05763">
    <property type="entry name" value="DUF835"/>
    <property type="match status" value="1"/>
</dbReference>
<dbReference type="Proteomes" id="UP000516304">
    <property type="component" value="Chromosome TIRI35C"/>
</dbReference>
<name>A0A7G2DCL4_9EURY</name>
<dbReference type="EMBL" id="LR881183">
    <property type="protein sequence ID" value="CAD5245295.1"/>
    <property type="molecule type" value="Genomic_DNA"/>
</dbReference>
<feature type="domain" description="DUF835" evidence="2">
    <location>
        <begin position="133"/>
        <end position="246"/>
    </location>
</feature>
<dbReference type="AlphaFoldDB" id="A0A7G2DCL4"/>
<keyword evidence="1" id="KW-0472">Membrane</keyword>
<gene>
    <name evidence="3" type="ORF">TIRI35C_2141</name>
</gene>
<dbReference type="KEGG" id="tcq:TIRI35C_2141"/>
<reference evidence="3 4" key="1">
    <citation type="submission" date="2020-09" db="EMBL/GenBank/DDBJ databases">
        <authorList>
            <person name="Courtine D."/>
        </authorList>
    </citation>
    <scope>NUCLEOTIDE SEQUENCE [LARGE SCALE GENOMIC DNA]</scope>
    <source>
        <strain evidence="3 4">IRI35c</strain>
    </source>
</reference>
<evidence type="ECO:0000259" key="2">
    <source>
        <dbReference type="Pfam" id="PF05763"/>
    </source>
</evidence>
<feature type="transmembrane region" description="Helical" evidence="1">
    <location>
        <begin position="40"/>
        <end position="58"/>
    </location>
</feature>
<proteinExistence type="predicted"/>
<evidence type="ECO:0000313" key="4">
    <source>
        <dbReference type="Proteomes" id="UP000516304"/>
    </source>
</evidence>
<accession>A0A7G2DCL4</accession>
<sequence>MELMVPPVVLVADVVLFLVIGYSAFYAIRRIHRYGEPLDRFIVIIAGSLFLASIGRALDVVDDLVDVGGAFVPAEGTLYFFSIIGVAYGLLSYMGSIERRILPTPVREKGSDVLAPGGYMYTGSEGLAEFLSAVDGPVLVITRSPWKYREFENVQALWVTQAGEEGVGPTKLHVLLEAAVDFMRGGGRLVVIDCLEILVLYNDFNSVFRFLSTLKDYAVGTRSTLLLIVDREAIEEKEFKVLSREFPPIKSLWDVLKTSS</sequence>
<keyword evidence="1" id="KW-1133">Transmembrane helix</keyword>
<evidence type="ECO:0000313" key="3">
    <source>
        <dbReference type="EMBL" id="CAD5245295.1"/>
    </source>
</evidence>
<protein>
    <submittedName>
        <fullName evidence="3">Membrane protein, conserved</fullName>
    </submittedName>
</protein>
<dbReference type="RefSeq" id="WP_188202829.1">
    <property type="nucleotide sequence ID" value="NZ_LR881183.1"/>
</dbReference>